<evidence type="ECO:0008006" key="8">
    <source>
        <dbReference type="Google" id="ProtNLM"/>
    </source>
</evidence>
<feature type="region of interest" description="Disordered" evidence="5">
    <location>
        <begin position="387"/>
        <end position="406"/>
    </location>
</feature>
<sequence>MGQSQPRTAGPEDDSAGTSPGSDRPVTSQGSATNPPPTRRRRALVIGAGSSGLATIQQALEAGLEPFCCEARPGVGGAWRFDADPGPYEWHFGEDGEAHVFTPGESDVKGRPTPSPMYASLRTNVPTTLMQYRGTPFPRTVGLFSKHNEVQQYLEDFAEPFLPYIRFDTRVVSVRHTLETDPYDDDADLGTEPRSSSSALGHRRWIASFRSTLRNDAPLEECQFDAVFVANGHYSRPYVPATEGLQDFPGERLHARWYRDAGQFEQKTVLVVGNSASGYDITRELADSIYTRRQAGVPAETLPRIYQSARSPPALGVPWDAPDAPEYSKEVQTFPPIRRIDGRRIEFLDGRSVNDVHTIMFATGYFFSFPFLSPSSAPFSEYPVTYAPPKPSDPSDSAPQPSAKGGLRIHNLDDRMLFYLPDPTLAFLGLPYLVIPFPLAQIQARLAARHFASSPQLPEPLRFRPNPAMAGSNGEEDGAPEIRGTVTLGHPKQFDLHDRMLRETGDVRDKEGREELGQAGGIWTLTSEADRDLRKGAKGLRKAVLGY</sequence>
<feature type="compositionally biased region" description="Low complexity" evidence="5">
    <location>
        <begin position="394"/>
        <end position="404"/>
    </location>
</feature>
<dbReference type="InterPro" id="IPR020946">
    <property type="entry name" value="Flavin_mOase-like"/>
</dbReference>
<evidence type="ECO:0000313" key="7">
    <source>
        <dbReference type="Proteomes" id="UP000237144"/>
    </source>
</evidence>
<dbReference type="GO" id="GO:0050661">
    <property type="term" value="F:NADP binding"/>
    <property type="evidence" value="ECO:0007669"/>
    <property type="project" value="InterPro"/>
</dbReference>
<dbReference type="GO" id="GO:0050660">
    <property type="term" value="F:flavin adenine dinucleotide binding"/>
    <property type="evidence" value="ECO:0007669"/>
    <property type="project" value="InterPro"/>
</dbReference>
<evidence type="ECO:0000313" key="6">
    <source>
        <dbReference type="EMBL" id="POY76618.1"/>
    </source>
</evidence>
<feature type="compositionally biased region" description="Polar residues" evidence="5">
    <location>
        <begin position="16"/>
        <end position="33"/>
    </location>
</feature>
<dbReference type="EMBL" id="PJQD01000002">
    <property type="protein sequence ID" value="POY76618.1"/>
    <property type="molecule type" value="Genomic_DNA"/>
</dbReference>
<evidence type="ECO:0000256" key="5">
    <source>
        <dbReference type="SAM" id="MobiDB-lite"/>
    </source>
</evidence>
<keyword evidence="2" id="KW-0285">Flavoprotein</keyword>
<dbReference type="STRING" id="741276.A0A2S5BIL1"/>
<dbReference type="Gene3D" id="3.50.50.60">
    <property type="entry name" value="FAD/NAD(P)-binding domain"/>
    <property type="match status" value="2"/>
</dbReference>
<organism evidence="6 7">
    <name type="scientific">Rhodotorula taiwanensis</name>
    <dbReference type="NCBI Taxonomy" id="741276"/>
    <lineage>
        <taxon>Eukaryota</taxon>
        <taxon>Fungi</taxon>
        <taxon>Dikarya</taxon>
        <taxon>Basidiomycota</taxon>
        <taxon>Pucciniomycotina</taxon>
        <taxon>Microbotryomycetes</taxon>
        <taxon>Sporidiobolales</taxon>
        <taxon>Sporidiobolaceae</taxon>
        <taxon>Rhodotorula</taxon>
    </lineage>
</organism>
<dbReference type="Proteomes" id="UP000237144">
    <property type="component" value="Unassembled WGS sequence"/>
</dbReference>
<dbReference type="InterPro" id="IPR050346">
    <property type="entry name" value="FMO-like"/>
</dbReference>
<keyword evidence="7" id="KW-1185">Reference proteome</keyword>
<evidence type="ECO:0000256" key="1">
    <source>
        <dbReference type="ARBA" id="ARBA00009183"/>
    </source>
</evidence>
<protein>
    <recommendedName>
        <fullName evidence="8">Flavin-containing monooxygenase</fullName>
    </recommendedName>
</protein>
<name>A0A2S5BIL1_9BASI</name>
<evidence type="ECO:0000256" key="4">
    <source>
        <dbReference type="ARBA" id="ARBA00023002"/>
    </source>
</evidence>
<dbReference type="OrthoDB" id="66881at2759"/>
<evidence type="ECO:0000256" key="3">
    <source>
        <dbReference type="ARBA" id="ARBA00022827"/>
    </source>
</evidence>
<keyword evidence="3" id="KW-0274">FAD</keyword>
<keyword evidence="4" id="KW-0560">Oxidoreductase</keyword>
<dbReference type="GO" id="GO:0004499">
    <property type="term" value="F:N,N-dimethylaniline monooxygenase activity"/>
    <property type="evidence" value="ECO:0007669"/>
    <property type="project" value="InterPro"/>
</dbReference>
<dbReference type="SUPFAM" id="SSF51905">
    <property type="entry name" value="FAD/NAD(P)-binding domain"/>
    <property type="match status" value="2"/>
</dbReference>
<dbReference type="AlphaFoldDB" id="A0A2S5BIL1"/>
<comment type="caution">
    <text evidence="6">The sequence shown here is derived from an EMBL/GenBank/DDBJ whole genome shotgun (WGS) entry which is preliminary data.</text>
</comment>
<accession>A0A2S5BIL1</accession>
<comment type="similarity">
    <text evidence="1">Belongs to the FMO family.</text>
</comment>
<evidence type="ECO:0000256" key="2">
    <source>
        <dbReference type="ARBA" id="ARBA00022630"/>
    </source>
</evidence>
<feature type="region of interest" description="Disordered" evidence="5">
    <location>
        <begin position="1"/>
        <end position="40"/>
    </location>
</feature>
<dbReference type="PANTHER" id="PTHR23023">
    <property type="entry name" value="DIMETHYLANILINE MONOOXYGENASE"/>
    <property type="match status" value="1"/>
</dbReference>
<gene>
    <name evidence="6" type="ORF">BMF94_0208</name>
</gene>
<dbReference type="Pfam" id="PF00743">
    <property type="entry name" value="FMO-like"/>
    <property type="match status" value="2"/>
</dbReference>
<proteinExistence type="inferred from homology"/>
<dbReference type="InterPro" id="IPR036188">
    <property type="entry name" value="FAD/NAD-bd_sf"/>
</dbReference>
<reference evidence="6 7" key="1">
    <citation type="journal article" date="2018" name="Front. Microbiol.">
        <title>Prospects for Fungal Bioremediation of Acidic Radioactive Waste Sites: Characterization and Genome Sequence of Rhodotorula taiwanensis MD1149.</title>
        <authorList>
            <person name="Tkavc R."/>
            <person name="Matrosova V.Y."/>
            <person name="Grichenko O.E."/>
            <person name="Gostincar C."/>
            <person name="Volpe R.P."/>
            <person name="Klimenkova P."/>
            <person name="Gaidamakova E.K."/>
            <person name="Zhou C.E."/>
            <person name="Stewart B.J."/>
            <person name="Lyman M.G."/>
            <person name="Malfatti S.A."/>
            <person name="Rubinfeld B."/>
            <person name="Courtot M."/>
            <person name="Singh J."/>
            <person name="Dalgard C.L."/>
            <person name="Hamilton T."/>
            <person name="Frey K.G."/>
            <person name="Gunde-Cimerman N."/>
            <person name="Dugan L."/>
            <person name="Daly M.J."/>
        </authorList>
    </citation>
    <scope>NUCLEOTIDE SEQUENCE [LARGE SCALE GENOMIC DNA]</scope>
    <source>
        <strain evidence="6 7">MD1149</strain>
    </source>
</reference>